<evidence type="ECO:0008006" key="4">
    <source>
        <dbReference type="Google" id="ProtNLM"/>
    </source>
</evidence>
<keyword evidence="1" id="KW-0812">Transmembrane</keyword>
<feature type="transmembrane region" description="Helical" evidence="1">
    <location>
        <begin position="194"/>
        <end position="220"/>
    </location>
</feature>
<sequence>MTALINLFYIYDPWFFHVVRMSLLTGFLALLWLGYKWYNKTQKSFVVPVDSLIACIALIGLSVIPLLINGTRELGVISMYVKLLIAFIFGIVIYNLLYQTEQGKSHLIRDLKIGIGVQATIGFLALLGIALFIELALNTNAEMRGHLSRFIGSEQEYRLYNLTSSAFFPLSIFYMLLLHFLLAYHHKTEKLNAVYVFLLLFIGLIAGRTFLTFSIVSLVLYFRRHYLTAVIAFAAVVLFLAYNYPTHPYVEHALEPVINLINGGDRLSSSTDTLMNKHLFMPEVKQLIMGDGQYYANGGSYYGGSDSGFIRQALYGGVGYIFVCFMFTAYFVKRVADNWLNGSWKFTLSTLALLSVLNIKADTYAYPGIMFVLLMFLSLFGTSGRIKVFFNKNSEAKNV</sequence>
<feature type="transmembrane region" description="Helical" evidence="1">
    <location>
        <begin position="45"/>
        <end position="68"/>
    </location>
</feature>
<feature type="transmembrane region" description="Helical" evidence="1">
    <location>
        <begin position="226"/>
        <end position="244"/>
    </location>
</feature>
<protein>
    <recommendedName>
        <fullName evidence="4">Lipid A core - O-antigen ligase and related enzymes</fullName>
    </recommendedName>
</protein>
<evidence type="ECO:0000313" key="3">
    <source>
        <dbReference type="Proteomes" id="UP000254253"/>
    </source>
</evidence>
<name>A0A380TSE6_ACTLI</name>
<feature type="transmembrane region" description="Helical" evidence="1">
    <location>
        <begin position="74"/>
        <end position="98"/>
    </location>
</feature>
<feature type="transmembrane region" description="Helical" evidence="1">
    <location>
        <begin position="159"/>
        <end position="182"/>
    </location>
</feature>
<dbReference type="AlphaFoldDB" id="A0A380TSE6"/>
<dbReference type="Proteomes" id="UP000254253">
    <property type="component" value="Unassembled WGS sequence"/>
</dbReference>
<organism evidence="2 3">
    <name type="scientific">Actinobacillus lignieresii</name>
    <dbReference type="NCBI Taxonomy" id="720"/>
    <lineage>
        <taxon>Bacteria</taxon>
        <taxon>Pseudomonadati</taxon>
        <taxon>Pseudomonadota</taxon>
        <taxon>Gammaproteobacteria</taxon>
        <taxon>Pasteurellales</taxon>
        <taxon>Pasteurellaceae</taxon>
        <taxon>Actinobacillus</taxon>
    </lineage>
</organism>
<feature type="transmembrane region" description="Helical" evidence="1">
    <location>
        <begin position="364"/>
        <end position="382"/>
    </location>
</feature>
<accession>A0A380TSE6</accession>
<dbReference type="RefSeq" id="WP_115589636.1">
    <property type="nucleotide sequence ID" value="NZ_UFRN01000002.1"/>
</dbReference>
<evidence type="ECO:0000313" key="2">
    <source>
        <dbReference type="EMBL" id="SUT90403.1"/>
    </source>
</evidence>
<keyword evidence="1" id="KW-1133">Transmembrane helix</keyword>
<keyword evidence="3" id="KW-1185">Reference proteome</keyword>
<gene>
    <name evidence="2" type="ORF">NCTC4191_00277</name>
</gene>
<feature type="transmembrane region" description="Helical" evidence="1">
    <location>
        <begin position="313"/>
        <end position="332"/>
    </location>
</feature>
<feature type="transmembrane region" description="Helical" evidence="1">
    <location>
        <begin position="119"/>
        <end position="139"/>
    </location>
</feature>
<keyword evidence="1" id="KW-0472">Membrane</keyword>
<reference evidence="2 3" key="1">
    <citation type="submission" date="2018-06" db="EMBL/GenBank/DDBJ databases">
        <authorList>
            <consortium name="Pathogen Informatics"/>
            <person name="Doyle S."/>
        </authorList>
    </citation>
    <scope>NUCLEOTIDE SEQUENCE [LARGE SCALE GENOMIC DNA]</scope>
    <source>
        <strain evidence="2 3">NCTC4191</strain>
    </source>
</reference>
<proteinExistence type="predicted"/>
<dbReference type="EMBL" id="UFRN01000002">
    <property type="protein sequence ID" value="SUT90403.1"/>
    <property type="molecule type" value="Genomic_DNA"/>
</dbReference>
<evidence type="ECO:0000256" key="1">
    <source>
        <dbReference type="SAM" id="Phobius"/>
    </source>
</evidence>
<feature type="transmembrane region" description="Helical" evidence="1">
    <location>
        <begin position="14"/>
        <end position="33"/>
    </location>
</feature>